<dbReference type="CDD" id="cd03215">
    <property type="entry name" value="ABC_Carb_Monos_II"/>
    <property type="match status" value="1"/>
</dbReference>
<dbReference type="KEGG" id="rgu:A4W93_06835"/>
<dbReference type="GO" id="GO:0016887">
    <property type="term" value="F:ATP hydrolysis activity"/>
    <property type="evidence" value="ECO:0007669"/>
    <property type="project" value="InterPro"/>
</dbReference>
<dbReference type="OrthoDB" id="9776369at2"/>
<dbReference type="Proteomes" id="UP000193427">
    <property type="component" value="Chromosome"/>
</dbReference>
<dbReference type="InterPro" id="IPR003593">
    <property type="entry name" value="AAA+_ATPase"/>
</dbReference>
<sequence length="509" mass="54474">MDTTPKPRLDMRDIAVSYGPVQVLHGVDLRLAPAEIHALLGENGAGKSSLMNVLGGVVAPVRGTVAIDGTVHPLRTPREAQRAGVAFIHQELNLINDLDVAENLFLGRELRTAGFRQAGRMRQRAADVLDRLGVRLRPDTLVGTLDAAHKQFVEIARALLFDARVVILDEPTTALAEHEVAQLFACMRQLRDQGVAMVYISHKLREVTQVCDRYTVLRDGRVVANGAVADTDEHRLADAMVGATLAARSTPVPHAVGEPLLSVEGLHAPGVHGIDFRVRAGEVVGLTGLAGDGRAELIDTLCGNVPPHAGRIGIAGHTRAPRSPRAALRQGLGLVPRNRKESSILKDLTIQQNQSISAMSAVSRWGAVDGRAERARAQAAREQLRIKLHHLDDPITSLSGGNQQKVILAKWLATGAPVLVLDNPTQGVDVGAKAEIYPLIRGLAAQGKAVVVSSAEIPELQQVCDRVLVFYRGRIVAELTNAQVEEDAVIRCATGVGHAPSPVHSTESP</sequence>
<dbReference type="PANTHER" id="PTHR43790">
    <property type="entry name" value="CARBOHYDRATE TRANSPORT ATP-BINDING PROTEIN MG119-RELATED"/>
    <property type="match status" value="1"/>
</dbReference>
<dbReference type="STRING" id="946333.A4W93_06835"/>
<dbReference type="Pfam" id="PF00005">
    <property type="entry name" value="ABC_tran"/>
    <property type="match status" value="2"/>
</dbReference>
<evidence type="ECO:0000256" key="1">
    <source>
        <dbReference type="ARBA" id="ARBA00004202"/>
    </source>
</evidence>
<keyword evidence="4" id="KW-0997">Cell inner membrane</keyword>
<evidence type="ECO:0000256" key="6">
    <source>
        <dbReference type="ARBA" id="ARBA00022737"/>
    </source>
</evidence>
<evidence type="ECO:0000256" key="10">
    <source>
        <dbReference type="ARBA" id="ARBA00023136"/>
    </source>
</evidence>
<protein>
    <submittedName>
        <fullName evidence="11">Uncharacterized protein</fullName>
    </submittedName>
</protein>
<keyword evidence="3" id="KW-1003">Cell membrane</keyword>
<evidence type="ECO:0000256" key="7">
    <source>
        <dbReference type="ARBA" id="ARBA00022741"/>
    </source>
</evidence>
<dbReference type="RefSeq" id="WP_085749913.1">
    <property type="nucleotide sequence ID" value="NZ_BSPR01000008.1"/>
</dbReference>
<dbReference type="EMBL" id="CP015118">
    <property type="protein sequence ID" value="ARN19651.1"/>
    <property type="molecule type" value="Genomic_DNA"/>
</dbReference>
<evidence type="ECO:0000313" key="12">
    <source>
        <dbReference type="Proteomes" id="UP000193427"/>
    </source>
</evidence>
<dbReference type="SMART" id="SM00382">
    <property type="entry name" value="AAA"/>
    <property type="match status" value="2"/>
</dbReference>
<dbReference type="InterPro" id="IPR050107">
    <property type="entry name" value="ABC_carbohydrate_import_ATPase"/>
</dbReference>
<dbReference type="PROSITE" id="PS50893">
    <property type="entry name" value="ABC_TRANSPORTER_2"/>
    <property type="match status" value="2"/>
</dbReference>
<evidence type="ECO:0000256" key="4">
    <source>
        <dbReference type="ARBA" id="ARBA00022519"/>
    </source>
</evidence>
<dbReference type="CDD" id="cd03216">
    <property type="entry name" value="ABC_Carb_Monos_I"/>
    <property type="match status" value="1"/>
</dbReference>
<dbReference type="SUPFAM" id="SSF52540">
    <property type="entry name" value="P-loop containing nucleoside triphosphate hydrolases"/>
    <property type="match status" value="2"/>
</dbReference>
<evidence type="ECO:0000256" key="8">
    <source>
        <dbReference type="ARBA" id="ARBA00022840"/>
    </source>
</evidence>
<evidence type="ECO:0000313" key="11">
    <source>
        <dbReference type="EMBL" id="ARN19651.1"/>
    </source>
</evidence>
<keyword evidence="10" id="KW-0472">Membrane</keyword>
<keyword evidence="6" id="KW-0677">Repeat</keyword>
<keyword evidence="7" id="KW-0547">Nucleotide-binding</keyword>
<reference evidence="11 12" key="1">
    <citation type="submission" date="2016-04" db="EMBL/GenBank/DDBJ databases">
        <title>Complete genome sequence of natural rubber-degrading, novel Gram-negative bacterium, Rhizobacter gummiphilus strain NS21.</title>
        <authorList>
            <person name="Tabata M."/>
            <person name="Kasai D."/>
            <person name="Fukuda M."/>
        </authorList>
    </citation>
    <scope>NUCLEOTIDE SEQUENCE [LARGE SCALE GENOMIC DNA]</scope>
    <source>
        <strain evidence="11 12">NS21</strain>
    </source>
</reference>
<keyword evidence="2" id="KW-0813">Transport</keyword>
<dbReference type="Gene3D" id="3.40.50.300">
    <property type="entry name" value="P-loop containing nucleotide triphosphate hydrolases"/>
    <property type="match status" value="2"/>
</dbReference>
<name>A0A1W6L5P3_9BURK</name>
<dbReference type="PROSITE" id="PS00211">
    <property type="entry name" value="ABC_TRANSPORTER_1"/>
    <property type="match status" value="1"/>
</dbReference>
<keyword evidence="5" id="KW-0762">Sugar transport</keyword>
<dbReference type="InterPro" id="IPR017871">
    <property type="entry name" value="ABC_transporter-like_CS"/>
</dbReference>
<gene>
    <name evidence="11" type="ORF">A4W93_06835</name>
</gene>
<comment type="subcellular location">
    <subcellularLocation>
        <location evidence="1">Cell membrane</location>
        <topology evidence="1">Peripheral membrane protein</topology>
    </subcellularLocation>
</comment>
<evidence type="ECO:0000256" key="5">
    <source>
        <dbReference type="ARBA" id="ARBA00022597"/>
    </source>
</evidence>
<dbReference type="AlphaFoldDB" id="A0A1W6L5P3"/>
<accession>A0A1W6L5P3</accession>
<dbReference type="FunFam" id="3.40.50.300:FF:000127">
    <property type="entry name" value="Ribose import ATP-binding protein RbsA"/>
    <property type="match status" value="1"/>
</dbReference>
<dbReference type="GO" id="GO:0005524">
    <property type="term" value="F:ATP binding"/>
    <property type="evidence" value="ECO:0007669"/>
    <property type="project" value="UniProtKB-KW"/>
</dbReference>
<dbReference type="GO" id="GO:0005886">
    <property type="term" value="C:plasma membrane"/>
    <property type="evidence" value="ECO:0007669"/>
    <property type="project" value="UniProtKB-SubCell"/>
</dbReference>
<dbReference type="InterPro" id="IPR027417">
    <property type="entry name" value="P-loop_NTPase"/>
</dbReference>
<keyword evidence="9" id="KW-1278">Translocase</keyword>
<evidence type="ECO:0000256" key="2">
    <source>
        <dbReference type="ARBA" id="ARBA00022448"/>
    </source>
</evidence>
<keyword evidence="8" id="KW-0067">ATP-binding</keyword>
<proteinExistence type="predicted"/>
<keyword evidence="12" id="KW-1185">Reference proteome</keyword>
<organism evidence="11 12">
    <name type="scientific">Piscinibacter gummiphilus</name>
    <dbReference type="NCBI Taxonomy" id="946333"/>
    <lineage>
        <taxon>Bacteria</taxon>
        <taxon>Pseudomonadati</taxon>
        <taxon>Pseudomonadota</taxon>
        <taxon>Betaproteobacteria</taxon>
        <taxon>Burkholderiales</taxon>
        <taxon>Sphaerotilaceae</taxon>
        <taxon>Piscinibacter</taxon>
    </lineage>
</organism>
<evidence type="ECO:0000256" key="9">
    <source>
        <dbReference type="ARBA" id="ARBA00022967"/>
    </source>
</evidence>
<dbReference type="PANTHER" id="PTHR43790:SF3">
    <property type="entry name" value="D-ALLOSE IMPORT ATP-BINDING PROTEIN ALSA-RELATED"/>
    <property type="match status" value="1"/>
</dbReference>
<evidence type="ECO:0000256" key="3">
    <source>
        <dbReference type="ARBA" id="ARBA00022475"/>
    </source>
</evidence>
<dbReference type="InterPro" id="IPR003439">
    <property type="entry name" value="ABC_transporter-like_ATP-bd"/>
</dbReference>